<dbReference type="InParanoid" id="K0IIP7"/>
<evidence type="ECO:0000313" key="2">
    <source>
        <dbReference type="Proteomes" id="UP000008037"/>
    </source>
</evidence>
<dbReference type="Proteomes" id="UP000008037">
    <property type="component" value="Chromosome"/>
</dbReference>
<organism evidence="1 2">
    <name type="scientific">Nitrososphaera gargensis (strain Ga9.2)</name>
    <dbReference type="NCBI Taxonomy" id="1237085"/>
    <lineage>
        <taxon>Archaea</taxon>
        <taxon>Nitrososphaerota</taxon>
        <taxon>Nitrososphaeria</taxon>
        <taxon>Nitrososphaerales</taxon>
        <taxon>Nitrososphaeraceae</taxon>
        <taxon>Nitrososphaera</taxon>
    </lineage>
</organism>
<keyword evidence="2" id="KW-1185">Reference proteome</keyword>
<dbReference type="AlphaFoldDB" id="K0IIP7"/>
<dbReference type="EMBL" id="CP002408">
    <property type="protein sequence ID" value="AFU58943.1"/>
    <property type="molecule type" value="Genomic_DNA"/>
</dbReference>
<dbReference type="BioCyc" id="CNIT1237085:G1324-2009-MONOMER"/>
<reference evidence="1 2" key="1">
    <citation type="journal article" date="2012" name="Environ. Microbiol.">
        <title>The genome of the ammonia-oxidizing Candidatus Nitrososphaera gargensis: insights into metabolic versatility and environmental adaptations.</title>
        <authorList>
            <person name="Spang A."/>
            <person name="Poehlein A."/>
            <person name="Offre P."/>
            <person name="Zumbragel S."/>
            <person name="Haider S."/>
            <person name="Rychlik N."/>
            <person name="Nowka B."/>
            <person name="Schmeisser C."/>
            <person name="Lebedeva E.V."/>
            <person name="Rattei T."/>
            <person name="Bohm C."/>
            <person name="Schmid M."/>
            <person name="Galushko A."/>
            <person name="Hatzenpichler R."/>
            <person name="Weinmaier T."/>
            <person name="Daniel R."/>
            <person name="Schleper C."/>
            <person name="Spieck E."/>
            <person name="Streit W."/>
            <person name="Wagner M."/>
        </authorList>
    </citation>
    <scope>NUCLEOTIDE SEQUENCE [LARGE SCALE GENOMIC DNA]</scope>
    <source>
        <strain evidence="2">Ga9.2</strain>
    </source>
</reference>
<dbReference type="KEGG" id="nga:Ngar_c20110"/>
<accession>K0IIP7</accession>
<dbReference type="HOGENOM" id="CLU_2550380_0_0_2"/>
<name>K0IIP7_NITGG</name>
<protein>
    <submittedName>
        <fullName evidence="1">Uncharacterized protein</fullName>
    </submittedName>
</protein>
<sequence>MSATENHPLAATSKKGKLRNFIEGKLMDAQKSGQVSVVIPRFPDYYGSNVVNRLMAPIFFRIQEYFSESFVQQEICKFVENS</sequence>
<gene>
    <name evidence="1" type="ordered locus">Ngar_c20110</name>
</gene>
<evidence type="ECO:0000313" key="1">
    <source>
        <dbReference type="EMBL" id="AFU58943.1"/>
    </source>
</evidence>
<proteinExistence type="predicted"/>